<dbReference type="InterPro" id="IPR058087">
    <property type="entry name" value="XAC2610_dom"/>
</dbReference>
<proteinExistence type="predicted"/>
<gene>
    <name evidence="1" type="ORF">DXU93_09965</name>
</gene>
<dbReference type="RefSeq" id="WP_116881146.1">
    <property type="nucleotide sequence ID" value="NZ_QURB01000006.1"/>
</dbReference>
<dbReference type="EMBL" id="QURB01000006">
    <property type="protein sequence ID" value="RFC53865.1"/>
    <property type="molecule type" value="Genomic_DNA"/>
</dbReference>
<comment type="caution">
    <text evidence="1">The sequence shown here is derived from an EMBL/GenBank/DDBJ whole genome shotgun (WGS) entry which is preliminary data.</text>
</comment>
<sequence length="220" mass="25861">MNSNLILIFFLFPVLTGCVNVHHEDHIFESKSSTTIIQPTSNSSNEFEINCDTIYRNKFLKIKLSPLNKGNNHELNYTFIFQLLKEQNKQKVEIYRDTIVSLVQKVEFIDFNNDNIKDILIQNSSDVRSNWTYNLYLVDKTKTKVQKIRGFEKIKNPNYLPKYDLIDNKVMSGRNWTSFYKIQGDSIIDYQIIVYEEGNKNEESTYGSEYKKAIKRIIGD</sequence>
<protein>
    <submittedName>
        <fullName evidence="1">Uncharacterized protein</fullName>
    </submittedName>
</protein>
<dbReference type="AlphaFoldDB" id="A0A3E1EWD3"/>
<evidence type="ECO:0000313" key="2">
    <source>
        <dbReference type="Proteomes" id="UP000257127"/>
    </source>
</evidence>
<reference evidence="1 2" key="1">
    <citation type="submission" date="2018-08" db="EMBL/GenBank/DDBJ databases">
        <title>The draft genome squence of Brumimicrobium sp. N62.</title>
        <authorList>
            <person name="Du Z.-J."/>
            <person name="Luo H.-R."/>
        </authorList>
    </citation>
    <scope>NUCLEOTIDE SEQUENCE [LARGE SCALE GENOMIC DNA]</scope>
    <source>
        <strain evidence="1 2">N62</strain>
    </source>
</reference>
<dbReference type="Proteomes" id="UP000257127">
    <property type="component" value="Unassembled WGS sequence"/>
</dbReference>
<evidence type="ECO:0000313" key="1">
    <source>
        <dbReference type="EMBL" id="RFC53865.1"/>
    </source>
</evidence>
<organism evidence="1 2">
    <name type="scientific">Brumimicrobium aurantiacum</name>
    <dbReference type="NCBI Taxonomy" id="1737063"/>
    <lineage>
        <taxon>Bacteria</taxon>
        <taxon>Pseudomonadati</taxon>
        <taxon>Bacteroidota</taxon>
        <taxon>Flavobacteriia</taxon>
        <taxon>Flavobacteriales</taxon>
        <taxon>Crocinitomicaceae</taxon>
        <taxon>Brumimicrobium</taxon>
    </lineage>
</organism>
<dbReference type="OrthoDB" id="670341at2"/>
<keyword evidence="2" id="KW-1185">Reference proteome</keyword>
<dbReference type="NCBIfam" id="NF047539">
    <property type="entry name" value="XAC2610_fam"/>
    <property type="match status" value="1"/>
</dbReference>
<accession>A0A3E1EWD3</accession>
<name>A0A3E1EWD3_9FLAO</name>